<keyword evidence="12 14" id="KW-1015">Disulfide bond</keyword>
<keyword evidence="8" id="KW-0677">Repeat</keyword>
<dbReference type="Proteomes" id="UP000014760">
    <property type="component" value="Unassembled WGS sequence"/>
</dbReference>
<accession>R7V9Z9</accession>
<dbReference type="CDD" id="cd01450">
    <property type="entry name" value="vWFA_subfamily_ECM"/>
    <property type="match status" value="1"/>
</dbReference>
<evidence type="ECO:0000313" key="19">
    <source>
        <dbReference type="Proteomes" id="UP000014760"/>
    </source>
</evidence>
<dbReference type="SUPFAM" id="SSF53300">
    <property type="entry name" value="vWA-like"/>
    <property type="match status" value="3"/>
</dbReference>
<keyword evidence="3" id="KW-1003">Cell membrane</keyword>
<keyword evidence="10" id="KW-1133">Transmembrane helix</keyword>
<evidence type="ECO:0000259" key="16">
    <source>
        <dbReference type="PROSITE" id="PS50234"/>
    </source>
</evidence>
<dbReference type="GO" id="GO:0005576">
    <property type="term" value="C:extracellular region"/>
    <property type="evidence" value="ECO:0007669"/>
    <property type="project" value="UniProtKB-SubCell"/>
</dbReference>
<protein>
    <submittedName>
        <fullName evidence="17 18">Uncharacterized protein</fullName>
    </submittedName>
</protein>
<dbReference type="Pfam" id="PF00008">
    <property type="entry name" value="EGF"/>
    <property type="match status" value="1"/>
</dbReference>
<dbReference type="Pfam" id="PF00092">
    <property type="entry name" value="VWA"/>
    <property type="match status" value="3"/>
</dbReference>
<dbReference type="InterPro" id="IPR018097">
    <property type="entry name" value="EGF_Ca-bd_CS"/>
</dbReference>
<dbReference type="PROSITE" id="PS00022">
    <property type="entry name" value="EGF_1"/>
    <property type="match status" value="2"/>
</dbReference>
<evidence type="ECO:0000313" key="18">
    <source>
        <dbReference type="EnsemblMetazoa" id="CapteP157837"/>
    </source>
</evidence>
<evidence type="ECO:0000256" key="5">
    <source>
        <dbReference type="ARBA" id="ARBA00022536"/>
    </source>
</evidence>
<dbReference type="PROSITE" id="PS01187">
    <property type="entry name" value="EGF_CA"/>
    <property type="match status" value="1"/>
</dbReference>
<dbReference type="FunFam" id="3.40.50.410:FF:000004">
    <property type="entry name" value="collagen alpha-6(VI) chain"/>
    <property type="match status" value="1"/>
</dbReference>
<dbReference type="SMART" id="SM00181">
    <property type="entry name" value="EGF"/>
    <property type="match status" value="2"/>
</dbReference>
<evidence type="ECO:0000256" key="3">
    <source>
        <dbReference type="ARBA" id="ARBA00022475"/>
    </source>
</evidence>
<reference evidence="17 19" key="2">
    <citation type="journal article" date="2013" name="Nature">
        <title>Insights into bilaterian evolution from three spiralian genomes.</title>
        <authorList>
            <person name="Simakov O."/>
            <person name="Marletaz F."/>
            <person name="Cho S.J."/>
            <person name="Edsinger-Gonzales E."/>
            <person name="Havlak P."/>
            <person name="Hellsten U."/>
            <person name="Kuo D.H."/>
            <person name="Larsson T."/>
            <person name="Lv J."/>
            <person name="Arendt D."/>
            <person name="Savage R."/>
            <person name="Osoegawa K."/>
            <person name="de Jong P."/>
            <person name="Grimwood J."/>
            <person name="Chapman J.A."/>
            <person name="Shapiro H."/>
            <person name="Aerts A."/>
            <person name="Otillar R.P."/>
            <person name="Terry A.Y."/>
            <person name="Boore J.L."/>
            <person name="Grigoriev I.V."/>
            <person name="Lindberg D.R."/>
            <person name="Seaver E.C."/>
            <person name="Weisblat D.A."/>
            <person name="Putnam N.H."/>
            <person name="Rokhsar D.S."/>
        </authorList>
    </citation>
    <scope>NUCLEOTIDE SEQUENCE</scope>
    <source>
        <strain evidence="17 19">I ESC-2004</strain>
    </source>
</reference>
<dbReference type="PRINTS" id="PR00453">
    <property type="entry name" value="VWFADOMAIN"/>
</dbReference>
<dbReference type="InterPro" id="IPR000742">
    <property type="entry name" value="EGF"/>
</dbReference>
<feature type="domain" description="EGF-like" evidence="15">
    <location>
        <begin position="118"/>
        <end position="154"/>
    </location>
</feature>
<dbReference type="EMBL" id="KB293808">
    <property type="protein sequence ID" value="ELU15429.1"/>
    <property type="molecule type" value="Genomic_DNA"/>
</dbReference>
<dbReference type="EnsemblMetazoa" id="CapteT157837">
    <property type="protein sequence ID" value="CapteP157837"/>
    <property type="gene ID" value="CapteG157837"/>
</dbReference>
<evidence type="ECO:0000256" key="10">
    <source>
        <dbReference type="ARBA" id="ARBA00022989"/>
    </source>
</evidence>
<keyword evidence="6" id="KW-0812">Transmembrane</keyword>
<dbReference type="InterPro" id="IPR001881">
    <property type="entry name" value="EGF-like_Ca-bd_dom"/>
</dbReference>
<evidence type="ECO:0000313" key="17">
    <source>
        <dbReference type="EMBL" id="ELU15429.1"/>
    </source>
</evidence>
<dbReference type="GO" id="GO:0005886">
    <property type="term" value="C:plasma membrane"/>
    <property type="evidence" value="ECO:0007669"/>
    <property type="project" value="UniProtKB-SubCell"/>
</dbReference>
<gene>
    <name evidence="17" type="ORF">CAPTEDRAFT_157837</name>
</gene>
<dbReference type="SMART" id="SM00327">
    <property type="entry name" value="VWA"/>
    <property type="match status" value="2"/>
</dbReference>
<name>R7V9Z9_CAPTE</name>
<evidence type="ECO:0000256" key="2">
    <source>
        <dbReference type="ARBA" id="ARBA00004613"/>
    </source>
</evidence>
<dbReference type="HOGENOM" id="CLU_547013_0_0_1"/>
<evidence type="ECO:0000256" key="13">
    <source>
        <dbReference type="ARBA" id="ARBA00023180"/>
    </source>
</evidence>
<evidence type="ECO:0000256" key="1">
    <source>
        <dbReference type="ARBA" id="ARBA00004251"/>
    </source>
</evidence>
<dbReference type="InterPro" id="IPR002035">
    <property type="entry name" value="VWF_A"/>
</dbReference>
<dbReference type="CDD" id="cd01472">
    <property type="entry name" value="vWA_collagen"/>
    <property type="match status" value="1"/>
</dbReference>
<dbReference type="OrthoDB" id="6132182at2759"/>
<dbReference type="EMBL" id="AMQN01000647">
    <property type="status" value="NOT_ANNOTATED_CDS"/>
    <property type="molecule type" value="Genomic_DNA"/>
</dbReference>
<dbReference type="GO" id="GO:0007154">
    <property type="term" value="P:cell communication"/>
    <property type="evidence" value="ECO:0007669"/>
    <property type="project" value="UniProtKB-ARBA"/>
</dbReference>
<keyword evidence="5 14" id="KW-0245">EGF-like domain</keyword>
<evidence type="ECO:0000256" key="4">
    <source>
        <dbReference type="ARBA" id="ARBA00022525"/>
    </source>
</evidence>
<dbReference type="Gene3D" id="3.40.50.410">
    <property type="entry name" value="von Willebrand factor, type A domain"/>
    <property type="match status" value="3"/>
</dbReference>
<dbReference type="PROSITE" id="PS50234">
    <property type="entry name" value="VWFA"/>
    <property type="match status" value="3"/>
</dbReference>
<dbReference type="InterPro" id="IPR013032">
    <property type="entry name" value="EGF-like_CS"/>
</dbReference>
<keyword evidence="11" id="KW-0472">Membrane</keyword>
<dbReference type="InterPro" id="IPR050525">
    <property type="entry name" value="ECM_Assembly_Org"/>
</dbReference>
<dbReference type="SMART" id="SM00179">
    <property type="entry name" value="EGF_CA"/>
    <property type="match status" value="2"/>
</dbReference>
<keyword evidence="4" id="KW-0964">Secreted</keyword>
<dbReference type="PANTHER" id="PTHR24020">
    <property type="entry name" value="COLLAGEN ALPHA"/>
    <property type="match status" value="1"/>
</dbReference>
<feature type="domain" description="VWFA" evidence="16">
    <location>
        <begin position="1"/>
        <end position="115"/>
    </location>
</feature>
<dbReference type="Pfam" id="PF12661">
    <property type="entry name" value="hEGF"/>
    <property type="match status" value="1"/>
</dbReference>
<dbReference type="Gene3D" id="2.10.25.10">
    <property type="entry name" value="Laminin"/>
    <property type="match status" value="2"/>
</dbReference>
<feature type="domain" description="EGF-like" evidence="15">
    <location>
        <begin position="344"/>
        <end position="380"/>
    </location>
</feature>
<evidence type="ECO:0000259" key="15">
    <source>
        <dbReference type="PROSITE" id="PS50026"/>
    </source>
</evidence>
<keyword evidence="13" id="KW-0325">Glycoprotein</keyword>
<reference evidence="19" key="1">
    <citation type="submission" date="2012-12" db="EMBL/GenBank/DDBJ databases">
        <authorList>
            <person name="Hellsten U."/>
            <person name="Grimwood J."/>
            <person name="Chapman J.A."/>
            <person name="Shapiro H."/>
            <person name="Aerts A."/>
            <person name="Otillar R.P."/>
            <person name="Terry A.Y."/>
            <person name="Boore J.L."/>
            <person name="Simakov O."/>
            <person name="Marletaz F."/>
            <person name="Cho S.-J."/>
            <person name="Edsinger-Gonzales E."/>
            <person name="Havlak P."/>
            <person name="Kuo D.-H."/>
            <person name="Larsson T."/>
            <person name="Lv J."/>
            <person name="Arendt D."/>
            <person name="Savage R."/>
            <person name="Osoegawa K."/>
            <person name="de Jong P."/>
            <person name="Lindberg D.R."/>
            <person name="Seaver E.C."/>
            <person name="Weisblat D.A."/>
            <person name="Putnam N.H."/>
            <person name="Grigoriev I.V."/>
            <person name="Rokhsar D.S."/>
        </authorList>
    </citation>
    <scope>NUCLEOTIDE SEQUENCE</scope>
    <source>
        <strain evidence="19">I ESC-2004</strain>
    </source>
</reference>
<evidence type="ECO:0000256" key="6">
    <source>
        <dbReference type="ARBA" id="ARBA00022692"/>
    </source>
</evidence>
<evidence type="ECO:0000256" key="12">
    <source>
        <dbReference type="ARBA" id="ARBA00023157"/>
    </source>
</evidence>
<dbReference type="GO" id="GO:0005509">
    <property type="term" value="F:calcium ion binding"/>
    <property type="evidence" value="ECO:0007669"/>
    <property type="project" value="InterPro"/>
</dbReference>
<evidence type="ECO:0000256" key="7">
    <source>
        <dbReference type="ARBA" id="ARBA00022729"/>
    </source>
</evidence>
<sequence length="567" mass="61297">MNGLTTFYTGGTTNAAAAISTMREDVFTEANGDRPDVKNVGIVFLDGQTDDTDETWHEAITNRDAGIQMMAVGIGAGAKQSELETIGSYPTSANVFTVRGFDNLMDIQDSLLDALCDDVNECDSGPCPEGAECRDLVNSYECICPAGTQGVNCERACTSMLDIIYVIDSSGSIRSERFPFILDWIIDMIEDLDIGPDQTRVGAIKFSDSATVEFNLKDFNTKQDVISAISKIQFSGGRTHTSASMDLLMNSFSVENGGREGANNIVIVLTDGNSNINADATVPKAIQVRESGVHVIVVGIGDSVNRYEMEGIASDPPAETVFKATSYRDLPDIVDELVNSVCDDVDYCESNPCQNGGVCVDQLKKYECNCAIDYTGRNCERRCTRSMDVAFLLDFSGDLGSIYDSILDTTAEIVFGLPIGSDRARVANLYLVKSAAIDFYLDTYERKSSILNALSYKTAGTSNNFDFIKMMYENVFVSSRGDRPGINNVGILVTDGQTNGNSAKLIQRANEAKALGIEMYVVAVGENVNMAEINGVASNPTSEHVIIMDSIDSPENVANQVLDQLCA</sequence>
<dbReference type="PROSITE" id="PS50026">
    <property type="entry name" value="EGF_3"/>
    <property type="match status" value="2"/>
</dbReference>
<organism evidence="17">
    <name type="scientific">Capitella teleta</name>
    <name type="common">Polychaete worm</name>
    <dbReference type="NCBI Taxonomy" id="283909"/>
    <lineage>
        <taxon>Eukaryota</taxon>
        <taxon>Metazoa</taxon>
        <taxon>Spiralia</taxon>
        <taxon>Lophotrochozoa</taxon>
        <taxon>Annelida</taxon>
        <taxon>Polychaeta</taxon>
        <taxon>Sedentaria</taxon>
        <taxon>Scolecida</taxon>
        <taxon>Capitellidae</taxon>
        <taxon>Capitella</taxon>
    </lineage>
</organism>
<proteinExistence type="predicted"/>
<dbReference type="GO" id="GO:0023052">
    <property type="term" value="P:signaling"/>
    <property type="evidence" value="ECO:0007669"/>
    <property type="project" value="UniProtKB-ARBA"/>
</dbReference>
<comment type="caution">
    <text evidence="14">Lacks conserved residue(s) required for the propagation of feature annotation.</text>
</comment>
<dbReference type="InterPro" id="IPR036465">
    <property type="entry name" value="vWFA_dom_sf"/>
</dbReference>
<dbReference type="STRING" id="283909.R7V9Z9"/>
<dbReference type="PROSITE" id="PS00010">
    <property type="entry name" value="ASX_HYDROXYL"/>
    <property type="match status" value="2"/>
</dbReference>
<feature type="disulfide bond" evidence="14">
    <location>
        <begin position="370"/>
        <end position="379"/>
    </location>
</feature>
<feature type="domain" description="VWFA" evidence="16">
    <location>
        <begin position="388"/>
        <end position="565"/>
    </location>
</feature>
<keyword evidence="9" id="KW-0106">Calcium</keyword>
<dbReference type="FunFam" id="2.10.25.10:FF:000004">
    <property type="entry name" value="Neurogenic locus notch 1"/>
    <property type="match status" value="1"/>
</dbReference>
<feature type="domain" description="VWFA" evidence="16">
    <location>
        <begin position="162"/>
        <end position="337"/>
    </location>
</feature>
<comment type="subcellular location">
    <subcellularLocation>
        <location evidence="1">Cell membrane</location>
        <topology evidence="1">Single-pass type I membrane protein</topology>
    </subcellularLocation>
    <subcellularLocation>
        <location evidence="2">Secreted</location>
    </subcellularLocation>
</comment>
<keyword evidence="19" id="KW-1185">Reference proteome</keyword>
<evidence type="ECO:0000256" key="9">
    <source>
        <dbReference type="ARBA" id="ARBA00022837"/>
    </source>
</evidence>
<dbReference type="OMA" id="NVCQVED"/>
<evidence type="ECO:0000256" key="8">
    <source>
        <dbReference type="ARBA" id="ARBA00022737"/>
    </source>
</evidence>
<dbReference type="AlphaFoldDB" id="R7V9Z9"/>
<dbReference type="InterPro" id="IPR000152">
    <property type="entry name" value="EGF-type_Asp/Asn_hydroxyl_site"/>
</dbReference>
<dbReference type="PANTHER" id="PTHR24020:SF84">
    <property type="entry name" value="VWFA DOMAIN-CONTAINING PROTEIN"/>
    <property type="match status" value="1"/>
</dbReference>
<evidence type="ECO:0000256" key="14">
    <source>
        <dbReference type="PROSITE-ProRule" id="PRU00076"/>
    </source>
</evidence>
<reference evidence="18" key="3">
    <citation type="submission" date="2015-06" db="UniProtKB">
        <authorList>
            <consortium name="EnsemblMetazoa"/>
        </authorList>
    </citation>
    <scope>IDENTIFICATION</scope>
</reference>
<evidence type="ECO:0000256" key="11">
    <source>
        <dbReference type="ARBA" id="ARBA00023136"/>
    </source>
</evidence>
<feature type="disulfide bond" evidence="14">
    <location>
        <begin position="144"/>
        <end position="153"/>
    </location>
</feature>
<dbReference type="FunFam" id="2.10.25.10:FF:000391">
    <property type="entry name" value="Weary, isoform C"/>
    <property type="match status" value="1"/>
</dbReference>
<dbReference type="CDD" id="cd00054">
    <property type="entry name" value="EGF_CA"/>
    <property type="match status" value="1"/>
</dbReference>
<keyword evidence="7" id="KW-0732">Signal</keyword>